<dbReference type="RefSeq" id="WP_181058599.1">
    <property type="nucleotide sequence ID" value="NZ_JACDTY010000007.1"/>
</dbReference>
<organism evidence="1 2">
    <name type="scientific">Mesorhizobium neociceri</name>
    <dbReference type="NCBI Taxonomy" id="1307853"/>
    <lineage>
        <taxon>Bacteria</taxon>
        <taxon>Pseudomonadati</taxon>
        <taxon>Pseudomonadota</taxon>
        <taxon>Alphaproteobacteria</taxon>
        <taxon>Hyphomicrobiales</taxon>
        <taxon>Phyllobacteriaceae</taxon>
        <taxon>Mesorhizobium</taxon>
    </lineage>
</organism>
<comment type="caution">
    <text evidence="1">The sequence shown here is derived from an EMBL/GenBank/DDBJ whole genome shotgun (WGS) entry which is preliminary data.</text>
</comment>
<dbReference type="AlphaFoldDB" id="A0A838B725"/>
<keyword evidence="2" id="KW-1185">Reference proteome</keyword>
<proteinExistence type="predicted"/>
<dbReference type="Proteomes" id="UP000558284">
    <property type="component" value="Unassembled WGS sequence"/>
</dbReference>
<name>A0A838B725_9HYPH</name>
<accession>A0A838B725</accession>
<protein>
    <submittedName>
        <fullName evidence="1">Uncharacterized protein</fullName>
    </submittedName>
</protein>
<gene>
    <name evidence="1" type="ORF">H0241_15835</name>
</gene>
<reference evidence="1 2" key="1">
    <citation type="submission" date="2020-07" db="EMBL/GenBank/DDBJ databases">
        <title>Definition of the novel symbiovar canariense within Mesorhizobium novociceri, a new species of genus Mesorhizobium nodulating Cicer canariense in the Caldera de Taburiente National Park (La Palma, Canary Islands).</title>
        <authorList>
            <person name="Leon-Barrios M."/>
            <person name="Perez-Yepez J."/>
            <person name="Flores-Felix J.D."/>
            <person name="Ramirez-Baena M.H."/>
            <person name="Pulido-Suarez L."/>
            <person name="Igual J.M."/>
            <person name="Velazquez E."/>
            <person name="Peix A."/>
        </authorList>
    </citation>
    <scope>NUCLEOTIDE SEQUENCE [LARGE SCALE GENOMIC DNA]</scope>
    <source>
        <strain evidence="1 2">CCANP35</strain>
    </source>
</reference>
<sequence length="62" mass="6440">MAAIEITPAEVLALKKLALINGALAETLKDPGAKREQTALLRVLMDVAARADLANQVGGTRG</sequence>
<evidence type="ECO:0000313" key="2">
    <source>
        <dbReference type="Proteomes" id="UP000558284"/>
    </source>
</evidence>
<evidence type="ECO:0000313" key="1">
    <source>
        <dbReference type="EMBL" id="MBA1141719.1"/>
    </source>
</evidence>
<dbReference type="EMBL" id="JACDTY010000007">
    <property type="protein sequence ID" value="MBA1141719.1"/>
    <property type="molecule type" value="Genomic_DNA"/>
</dbReference>